<keyword evidence="1" id="KW-0597">Phosphoprotein</keyword>
<dbReference type="GO" id="GO:0031072">
    <property type="term" value="F:heat shock protein binding"/>
    <property type="evidence" value="ECO:0007669"/>
    <property type="project" value="TreeGrafter"/>
</dbReference>
<dbReference type="Gene3D" id="1.10.287.110">
    <property type="entry name" value="DnaJ domain"/>
    <property type="match status" value="1"/>
</dbReference>
<dbReference type="PANTHER" id="PTHR44144">
    <property type="entry name" value="DNAJ HOMOLOG SUBFAMILY C MEMBER 9"/>
    <property type="match status" value="1"/>
</dbReference>
<dbReference type="PANTHER" id="PTHR44144:SF1">
    <property type="entry name" value="DNAJ HOMOLOG SUBFAMILY C MEMBER 9"/>
    <property type="match status" value="1"/>
</dbReference>
<dbReference type="Pfam" id="PF23302">
    <property type="entry name" value="HTH_DNAJC9"/>
    <property type="match status" value="1"/>
</dbReference>
<dbReference type="GO" id="GO:0005737">
    <property type="term" value="C:cytoplasm"/>
    <property type="evidence" value="ECO:0007669"/>
    <property type="project" value="TreeGrafter"/>
</dbReference>
<feature type="region of interest" description="Disordered" evidence="2">
    <location>
        <begin position="248"/>
        <end position="272"/>
    </location>
</feature>
<keyword evidence="5" id="KW-1185">Reference proteome</keyword>
<dbReference type="InterPro" id="IPR001623">
    <property type="entry name" value="DnaJ_domain"/>
</dbReference>
<organism evidence="4 5">
    <name type="scientific">Paragonimus westermani</name>
    <dbReference type="NCBI Taxonomy" id="34504"/>
    <lineage>
        <taxon>Eukaryota</taxon>
        <taxon>Metazoa</taxon>
        <taxon>Spiralia</taxon>
        <taxon>Lophotrochozoa</taxon>
        <taxon>Platyhelminthes</taxon>
        <taxon>Trematoda</taxon>
        <taxon>Digenea</taxon>
        <taxon>Plagiorchiida</taxon>
        <taxon>Troglotremata</taxon>
        <taxon>Troglotrematidae</taxon>
        <taxon>Paragonimus</taxon>
    </lineage>
</organism>
<dbReference type="PRINTS" id="PR00625">
    <property type="entry name" value="JDOMAIN"/>
</dbReference>
<proteinExistence type="predicted"/>
<dbReference type="PROSITE" id="PS50076">
    <property type="entry name" value="DNAJ_2"/>
    <property type="match status" value="1"/>
</dbReference>
<evidence type="ECO:0000259" key="3">
    <source>
        <dbReference type="PROSITE" id="PS50076"/>
    </source>
</evidence>
<dbReference type="InterPro" id="IPR036869">
    <property type="entry name" value="J_dom_sf"/>
</dbReference>
<sequence>MPNLLAECEKYFHCSNLYDVLGVQKDCKPAELRKAFYKSSLLHHPDRQTEESKAKATRLFQILSKVYTILSDADKRCVYDETGVADEDDAIASRTYNDWFNYWKLIFPHVTTKQIDDYCIQYKGSDQELNDLADIYERCKGDMDVILETLILSSYSDEERIRKLIDGLIKEGRVQSYENYTKENPQKAARRAKRALKEERLFKMEQRKKIKHNGQVDPGDEASSLTSAILANREQRLKSTENLLDRLTEKYCKPTRARGGKNGGRTGKKSAK</sequence>
<dbReference type="FunFam" id="1.10.287.110:FF:000035">
    <property type="entry name" value="DnaJ homolog subfamily C member 9"/>
    <property type="match status" value="1"/>
</dbReference>
<dbReference type="InterPro" id="IPR052594">
    <property type="entry name" value="J_domain-containing_protein"/>
</dbReference>
<protein>
    <submittedName>
        <fullName evidence="4">DnaJ subfamily C member 9</fullName>
    </submittedName>
</protein>
<dbReference type="SUPFAM" id="SSF46565">
    <property type="entry name" value="Chaperone J-domain"/>
    <property type="match status" value="1"/>
</dbReference>
<evidence type="ECO:0000313" key="5">
    <source>
        <dbReference type="Proteomes" id="UP000324629"/>
    </source>
</evidence>
<dbReference type="SMART" id="SM00271">
    <property type="entry name" value="DnaJ"/>
    <property type="match status" value="1"/>
</dbReference>
<dbReference type="CDD" id="cd06257">
    <property type="entry name" value="DnaJ"/>
    <property type="match status" value="1"/>
</dbReference>
<comment type="caution">
    <text evidence="4">The sequence shown here is derived from an EMBL/GenBank/DDBJ whole genome shotgun (WGS) entry which is preliminary data.</text>
</comment>
<dbReference type="AlphaFoldDB" id="A0A5J4NPT0"/>
<dbReference type="GO" id="GO:0005634">
    <property type="term" value="C:nucleus"/>
    <property type="evidence" value="ECO:0007669"/>
    <property type="project" value="TreeGrafter"/>
</dbReference>
<reference evidence="4" key="1">
    <citation type="journal article" date="2019" name="Gigascience">
        <title>Whole-genome sequence of the oriental lung fluke Paragonimus westermani.</title>
        <authorList>
            <person name="Oey H."/>
            <person name="Zakrzewski M."/>
            <person name="Narain K."/>
            <person name="Devi K.R."/>
            <person name="Agatsuma T."/>
            <person name="Nawaratna S."/>
            <person name="Gobert G.N."/>
            <person name="Jones M.K."/>
            <person name="Ragan M.A."/>
            <person name="McManus D.P."/>
            <person name="Krause L."/>
        </authorList>
    </citation>
    <scope>NUCLEOTIDE SEQUENCE [LARGE SCALE GENOMIC DNA]</scope>
    <source>
        <strain evidence="4">IND2009</strain>
    </source>
</reference>
<evidence type="ECO:0000313" key="4">
    <source>
        <dbReference type="EMBL" id="KAA3677419.1"/>
    </source>
</evidence>
<accession>A0A5J4NPT0</accession>
<dbReference type="Pfam" id="PF00226">
    <property type="entry name" value="DnaJ"/>
    <property type="match status" value="1"/>
</dbReference>
<dbReference type="Proteomes" id="UP000324629">
    <property type="component" value="Unassembled WGS sequence"/>
</dbReference>
<gene>
    <name evidence="4" type="ORF">DEA37_0006429</name>
</gene>
<dbReference type="InterPro" id="IPR056453">
    <property type="entry name" value="HTH_DNAJC9"/>
</dbReference>
<evidence type="ECO:0000256" key="1">
    <source>
        <dbReference type="ARBA" id="ARBA00022553"/>
    </source>
</evidence>
<feature type="domain" description="J" evidence="3">
    <location>
        <begin position="16"/>
        <end position="83"/>
    </location>
</feature>
<evidence type="ECO:0000256" key="2">
    <source>
        <dbReference type="SAM" id="MobiDB-lite"/>
    </source>
</evidence>
<name>A0A5J4NPT0_9TREM</name>
<dbReference type="EMBL" id="QNGE01001512">
    <property type="protein sequence ID" value="KAA3677419.1"/>
    <property type="molecule type" value="Genomic_DNA"/>
</dbReference>